<organism evidence="3 4">
    <name type="scientific">Aegilops tauschii subsp. strangulata</name>
    <name type="common">Goatgrass</name>
    <dbReference type="NCBI Taxonomy" id="200361"/>
    <lineage>
        <taxon>Eukaryota</taxon>
        <taxon>Viridiplantae</taxon>
        <taxon>Streptophyta</taxon>
        <taxon>Embryophyta</taxon>
        <taxon>Tracheophyta</taxon>
        <taxon>Spermatophyta</taxon>
        <taxon>Magnoliopsida</taxon>
        <taxon>Liliopsida</taxon>
        <taxon>Poales</taxon>
        <taxon>Poaceae</taxon>
        <taxon>BOP clade</taxon>
        <taxon>Pooideae</taxon>
        <taxon>Triticodae</taxon>
        <taxon>Triticeae</taxon>
        <taxon>Triticinae</taxon>
        <taxon>Aegilops</taxon>
    </lineage>
</organism>
<proteinExistence type="predicted"/>
<sequence length="260" mass="27194">GDALCLPVAGSRPPPLLPHLPLLPLLPSLLCVCVQGRGGGGGGAAAAAARDERREVGGDEAGDLHGGAVPGAGAAGAHLQVPRRRRARPAGSPPPHPPRLRLPRLALLPPPRPWVRVLLREEAGSGAGAVPADGRQEVAVLQGGRPGLQVLRAPHAPRPQPFKKACGNAARRHAPLPLPPATRRTRRSPLAAAAARPAPSAWGLLSCTWTMLLRLTRPLVRPETRISGILPMGLGLRRWRSTTSSSARPWTPPWTTTHGA</sequence>
<reference evidence="4" key="1">
    <citation type="journal article" date="2014" name="Science">
        <title>Ancient hybridizations among the ancestral genomes of bread wheat.</title>
        <authorList>
            <consortium name="International Wheat Genome Sequencing Consortium,"/>
            <person name="Marcussen T."/>
            <person name="Sandve S.R."/>
            <person name="Heier L."/>
            <person name="Spannagl M."/>
            <person name="Pfeifer M."/>
            <person name="Jakobsen K.S."/>
            <person name="Wulff B.B."/>
            <person name="Steuernagel B."/>
            <person name="Mayer K.F."/>
            <person name="Olsen O.A."/>
        </authorList>
    </citation>
    <scope>NUCLEOTIDE SEQUENCE [LARGE SCALE GENOMIC DNA]</scope>
    <source>
        <strain evidence="4">cv. AL8/78</strain>
    </source>
</reference>
<keyword evidence="2" id="KW-0732">Signal</keyword>
<feature type="region of interest" description="Disordered" evidence="1">
    <location>
        <begin position="42"/>
        <end position="105"/>
    </location>
</feature>
<evidence type="ECO:0000256" key="1">
    <source>
        <dbReference type="SAM" id="MobiDB-lite"/>
    </source>
</evidence>
<feature type="chain" id="PRO_5019273121" evidence="2">
    <location>
        <begin position="37"/>
        <end position="260"/>
    </location>
</feature>
<protein>
    <submittedName>
        <fullName evidence="3">Uncharacterized protein</fullName>
    </submittedName>
</protein>
<feature type="signal peptide" evidence="2">
    <location>
        <begin position="1"/>
        <end position="36"/>
    </location>
</feature>
<feature type="region of interest" description="Disordered" evidence="1">
    <location>
        <begin position="241"/>
        <end position="260"/>
    </location>
</feature>
<reference evidence="3" key="3">
    <citation type="journal article" date="2017" name="Nature">
        <title>Genome sequence of the progenitor of the wheat D genome Aegilops tauschii.</title>
        <authorList>
            <person name="Luo M.C."/>
            <person name="Gu Y.Q."/>
            <person name="Puiu D."/>
            <person name="Wang H."/>
            <person name="Twardziok S.O."/>
            <person name="Deal K.R."/>
            <person name="Huo N."/>
            <person name="Zhu T."/>
            <person name="Wang L."/>
            <person name="Wang Y."/>
            <person name="McGuire P.E."/>
            <person name="Liu S."/>
            <person name="Long H."/>
            <person name="Ramasamy R.K."/>
            <person name="Rodriguez J.C."/>
            <person name="Van S.L."/>
            <person name="Yuan L."/>
            <person name="Wang Z."/>
            <person name="Xia Z."/>
            <person name="Xiao L."/>
            <person name="Anderson O.D."/>
            <person name="Ouyang S."/>
            <person name="Liang Y."/>
            <person name="Zimin A.V."/>
            <person name="Pertea G."/>
            <person name="Qi P."/>
            <person name="Bennetzen J.L."/>
            <person name="Dai X."/>
            <person name="Dawson M.W."/>
            <person name="Muller H.G."/>
            <person name="Kugler K."/>
            <person name="Rivarola-Duarte L."/>
            <person name="Spannagl M."/>
            <person name="Mayer K.F.X."/>
            <person name="Lu F.H."/>
            <person name="Bevan M.W."/>
            <person name="Leroy P."/>
            <person name="Li P."/>
            <person name="You F.M."/>
            <person name="Sun Q."/>
            <person name="Liu Z."/>
            <person name="Lyons E."/>
            <person name="Wicker T."/>
            <person name="Salzberg S.L."/>
            <person name="Devos K.M."/>
            <person name="Dvorak J."/>
        </authorList>
    </citation>
    <scope>NUCLEOTIDE SEQUENCE [LARGE SCALE GENOMIC DNA]</scope>
    <source>
        <strain evidence="3">cv. AL8/78</strain>
    </source>
</reference>
<feature type="compositionally biased region" description="Gly residues" evidence="1">
    <location>
        <begin position="64"/>
        <end position="74"/>
    </location>
</feature>
<name>A0A453CUI2_AEGTS</name>
<reference evidence="4" key="2">
    <citation type="journal article" date="2017" name="Nat. Plants">
        <title>The Aegilops tauschii genome reveals multiple impacts of transposons.</title>
        <authorList>
            <person name="Zhao G."/>
            <person name="Zou C."/>
            <person name="Li K."/>
            <person name="Wang K."/>
            <person name="Li T."/>
            <person name="Gao L."/>
            <person name="Zhang X."/>
            <person name="Wang H."/>
            <person name="Yang Z."/>
            <person name="Liu X."/>
            <person name="Jiang W."/>
            <person name="Mao L."/>
            <person name="Kong X."/>
            <person name="Jiao Y."/>
            <person name="Jia J."/>
        </authorList>
    </citation>
    <scope>NUCLEOTIDE SEQUENCE [LARGE SCALE GENOMIC DNA]</scope>
    <source>
        <strain evidence="4">cv. AL8/78</strain>
    </source>
</reference>
<dbReference type="Gramene" id="AET2Gv20964200.4">
    <property type="protein sequence ID" value="AET2Gv20964200.4"/>
    <property type="gene ID" value="AET2Gv20964200"/>
</dbReference>
<dbReference type="AlphaFoldDB" id="A0A453CUI2"/>
<accession>A0A453CUI2</accession>
<dbReference type="EnsemblPlants" id="AET2Gv20964200.4">
    <property type="protein sequence ID" value="AET2Gv20964200.4"/>
    <property type="gene ID" value="AET2Gv20964200"/>
</dbReference>
<dbReference type="Proteomes" id="UP000015105">
    <property type="component" value="Chromosome 2D"/>
</dbReference>
<evidence type="ECO:0000256" key="2">
    <source>
        <dbReference type="SAM" id="SignalP"/>
    </source>
</evidence>
<reference evidence="3" key="5">
    <citation type="journal article" date="2021" name="G3 (Bethesda)">
        <title>Aegilops tauschii genome assembly Aet v5.0 features greater sequence contiguity and improved annotation.</title>
        <authorList>
            <person name="Wang L."/>
            <person name="Zhu T."/>
            <person name="Rodriguez J.C."/>
            <person name="Deal K.R."/>
            <person name="Dubcovsky J."/>
            <person name="McGuire P.E."/>
            <person name="Lux T."/>
            <person name="Spannagl M."/>
            <person name="Mayer K.F.X."/>
            <person name="Baldrich P."/>
            <person name="Meyers B.C."/>
            <person name="Huo N."/>
            <person name="Gu Y.Q."/>
            <person name="Zhou H."/>
            <person name="Devos K.M."/>
            <person name="Bennetzen J.L."/>
            <person name="Unver T."/>
            <person name="Budak H."/>
            <person name="Gulick P.J."/>
            <person name="Galiba G."/>
            <person name="Kalapos B."/>
            <person name="Nelson D.R."/>
            <person name="Li P."/>
            <person name="You F.M."/>
            <person name="Luo M.C."/>
            <person name="Dvorak J."/>
        </authorList>
    </citation>
    <scope>NUCLEOTIDE SEQUENCE [LARGE SCALE GENOMIC DNA]</scope>
    <source>
        <strain evidence="3">cv. AL8/78</strain>
    </source>
</reference>
<reference evidence="3" key="4">
    <citation type="submission" date="2019-03" db="UniProtKB">
        <authorList>
            <consortium name="EnsemblPlants"/>
        </authorList>
    </citation>
    <scope>IDENTIFICATION</scope>
</reference>
<evidence type="ECO:0000313" key="4">
    <source>
        <dbReference type="Proteomes" id="UP000015105"/>
    </source>
</evidence>
<keyword evidence="4" id="KW-1185">Reference proteome</keyword>
<evidence type="ECO:0000313" key="3">
    <source>
        <dbReference type="EnsemblPlants" id="AET2Gv20964200.4"/>
    </source>
</evidence>